<organism evidence="2 3">
    <name type="scientific">Euplotes crassus</name>
    <dbReference type="NCBI Taxonomy" id="5936"/>
    <lineage>
        <taxon>Eukaryota</taxon>
        <taxon>Sar</taxon>
        <taxon>Alveolata</taxon>
        <taxon>Ciliophora</taxon>
        <taxon>Intramacronucleata</taxon>
        <taxon>Spirotrichea</taxon>
        <taxon>Hypotrichia</taxon>
        <taxon>Euplotida</taxon>
        <taxon>Euplotidae</taxon>
        <taxon>Moneuplotes</taxon>
    </lineage>
</organism>
<gene>
    <name evidence="2" type="ORF">ECRASSUSDP1_LOCUS9386</name>
</gene>
<dbReference type="Proteomes" id="UP001295684">
    <property type="component" value="Unassembled WGS sequence"/>
</dbReference>
<proteinExistence type="predicted"/>
<sequence length="436" mass="49184">MITRQHRKKTLRLYCTNSNVSSRSRVSSKVVSSRPRRASQQVFRRKSRKAANQLTRAKSKGYMFMQDIGKHIITEIQLSAINCSLLSPPRKVFNEETDKEMEVVDVVMTEEKTPKTVKFEQNLGRSQEKTTKVPKRATRKFHFISKNDKRRSTCTVVSQKNTKNNKTTLGASKLNAYRKCKALGSSQNRQLNPEETSFGSSRPGSVTSLFTACSVGNSMHSRNKNVSTLQQNPCYSDFPKSGLEGHREIVHAIEEKCSFGMTNYSKKTENLNIQDSIHPNRKIFRNMPLITEIESDIEMSKESLKDKSSDSDISTAPPYKTVLKSCPSSDKVPSATITLKCNESTLQSNYASNMKSGSNAVKDFPCFATKNVISFKSIKDPGPMPYNLIKGDDDEDSESEDVTRGKRHLLNDLEGLLVHLKTKRKTKCGKSWHNFI</sequence>
<feature type="region of interest" description="Disordered" evidence="1">
    <location>
        <begin position="25"/>
        <end position="53"/>
    </location>
</feature>
<keyword evidence="3" id="KW-1185">Reference proteome</keyword>
<name>A0AAD1XED4_EUPCR</name>
<evidence type="ECO:0000313" key="3">
    <source>
        <dbReference type="Proteomes" id="UP001295684"/>
    </source>
</evidence>
<comment type="caution">
    <text evidence="2">The sequence shown here is derived from an EMBL/GenBank/DDBJ whole genome shotgun (WGS) entry which is preliminary data.</text>
</comment>
<dbReference type="EMBL" id="CAMPGE010009224">
    <property type="protein sequence ID" value="CAI2368097.1"/>
    <property type="molecule type" value="Genomic_DNA"/>
</dbReference>
<reference evidence="2" key="1">
    <citation type="submission" date="2023-07" db="EMBL/GenBank/DDBJ databases">
        <authorList>
            <consortium name="AG Swart"/>
            <person name="Singh M."/>
            <person name="Singh A."/>
            <person name="Seah K."/>
            <person name="Emmerich C."/>
        </authorList>
    </citation>
    <scope>NUCLEOTIDE SEQUENCE</scope>
    <source>
        <strain evidence="2">DP1</strain>
    </source>
</reference>
<evidence type="ECO:0000256" key="1">
    <source>
        <dbReference type="SAM" id="MobiDB-lite"/>
    </source>
</evidence>
<feature type="region of interest" description="Disordered" evidence="1">
    <location>
        <begin position="184"/>
        <end position="203"/>
    </location>
</feature>
<protein>
    <submittedName>
        <fullName evidence="2">Uncharacterized protein</fullName>
    </submittedName>
</protein>
<evidence type="ECO:0000313" key="2">
    <source>
        <dbReference type="EMBL" id="CAI2368097.1"/>
    </source>
</evidence>
<dbReference type="AlphaFoldDB" id="A0AAD1XED4"/>
<accession>A0AAD1XED4</accession>